<evidence type="ECO:0000313" key="1">
    <source>
        <dbReference type="EMBL" id="MPM00315.1"/>
    </source>
</evidence>
<accession>A0A644W909</accession>
<dbReference type="AlphaFoldDB" id="A0A644W909"/>
<gene>
    <name evidence="1" type="ORF">SDC9_46539</name>
</gene>
<organism evidence="1">
    <name type="scientific">bioreactor metagenome</name>
    <dbReference type="NCBI Taxonomy" id="1076179"/>
    <lineage>
        <taxon>unclassified sequences</taxon>
        <taxon>metagenomes</taxon>
        <taxon>ecological metagenomes</taxon>
    </lineage>
</organism>
<reference evidence="1" key="1">
    <citation type="submission" date="2019-08" db="EMBL/GenBank/DDBJ databases">
        <authorList>
            <person name="Kucharzyk K."/>
            <person name="Murdoch R.W."/>
            <person name="Higgins S."/>
            <person name="Loffler F."/>
        </authorList>
    </citation>
    <scope>NUCLEOTIDE SEQUENCE</scope>
</reference>
<protein>
    <recommendedName>
        <fullName evidence="2">DUF2271 domain-containing protein</fullName>
    </recommendedName>
</protein>
<evidence type="ECO:0008006" key="2">
    <source>
        <dbReference type="Google" id="ProtNLM"/>
    </source>
</evidence>
<dbReference type="EMBL" id="VSSQ01000722">
    <property type="protein sequence ID" value="MPM00315.1"/>
    <property type="molecule type" value="Genomic_DNA"/>
</dbReference>
<comment type="caution">
    <text evidence="1">The sequence shown here is derived from an EMBL/GenBank/DDBJ whole genome shotgun (WGS) entry which is preliminary data.</text>
</comment>
<sequence length="243" mass="27628">MKKIFLTISLAIITSMTTNAQRTPDLVTSGLFGNKDNITILTIDFQKGKSHNHPLMAIWLADENGKYIQTLYVAESIAKGHFKRVDRSKGMWQDGDIQRPATLPYWAHQRGKKNEYGTYMPTPKQPVPDAYSGATPPGSFVFHLIPKEKLSGKYKVYLEINQSWDWNEYWHNNKYPDDKEYKTSSQPAVVYEANINTGESGKEIVFKPVGHSHYAGRDGKLYPELNTLTTALNIVKRCTVKVE</sequence>
<name>A0A644W909_9ZZZZ</name>
<proteinExistence type="predicted"/>